<comment type="similarity">
    <text evidence="2">Belongs to the metallo-beta-lactamase superfamily.</text>
</comment>
<dbReference type="PANTHER" id="PTHR42978:SF2">
    <property type="entry name" value="102 KBASES UNSTABLE REGION: FROM 1 TO 119443"/>
    <property type="match status" value="1"/>
</dbReference>
<keyword evidence="3" id="KW-0479">Metal-binding</keyword>
<proteinExistence type="inferred from homology"/>
<organism evidence="10 11">
    <name type="scientific">Candidatus Pristimantibacillus lignocellulolyticus</name>
    <dbReference type="NCBI Taxonomy" id="2994561"/>
    <lineage>
        <taxon>Bacteria</taxon>
        <taxon>Bacillati</taxon>
        <taxon>Bacillota</taxon>
        <taxon>Bacilli</taxon>
        <taxon>Bacillales</taxon>
        <taxon>Paenibacillaceae</taxon>
        <taxon>Candidatus Pristimantibacillus</taxon>
    </lineage>
</organism>
<dbReference type="GO" id="GO:0016787">
    <property type="term" value="F:hydrolase activity"/>
    <property type="evidence" value="ECO:0007669"/>
    <property type="project" value="UniProtKB-KW"/>
</dbReference>
<evidence type="ECO:0000256" key="1">
    <source>
        <dbReference type="ARBA" id="ARBA00001947"/>
    </source>
</evidence>
<reference evidence="10" key="1">
    <citation type="submission" date="2022-05" db="EMBL/GenBank/DDBJ databases">
        <title>Novel bacterial taxa in a minimal lignocellulolytic consortium and its capacity to transform plastics disclosed by genome-resolved metagenomics.</title>
        <authorList>
            <person name="Rodriguez C.A.D."/>
            <person name="Diaz-Garcia L."/>
            <person name="Herrera K."/>
            <person name="Tarazona N.A."/>
            <person name="Sproer C."/>
            <person name="Overmann J."/>
            <person name="Jimenez D.J."/>
        </authorList>
    </citation>
    <scope>NUCLEOTIDE SEQUENCE</scope>
    <source>
        <strain evidence="10">MAG5</strain>
    </source>
</reference>
<evidence type="ECO:0000256" key="5">
    <source>
        <dbReference type="ARBA" id="ARBA00022833"/>
    </source>
</evidence>
<dbReference type="EMBL" id="CP097899">
    <property type="protein sequence ID" value="URN95849.1"/>
    <property type="molecule type" value="Genomic_DNA"/>
</dbReference>
<dbReference type="Proteomes" id="UP001056756">
    <property type="component" value="Chromosome"/>
</dbReference>
<dbReference type="KEGG" id="plig:NAG76_06275"/>
<gene>
    <name evidence="10" type="ORF">NAG76_06275</name>
</gene>
<evidence type="ECO:0000313" key="11">
    <source>
        <dbReference type="Proteomes" id="UP001056756"/>
    </source>
</evidence>
<dbReference type="InterPro" id="IPR051013">
    <property type="entry name" value="MBL_superfamily_lactonases"/>
</dbReference>
<evidence type="ECO:0000313" key="10">
    <source>
        <dbReference type="EMBL" id="URN95849.1"/>
    </source>
</evidence>
<comment type="function">
    <text evidence="7">Counteracts the endogenous Pycsar antiviral defense system. Phosphodiesterase that enables metal-dependent hydrolysis of host cyclic nucleotide Pycsar defense signals such as cCMP and cUMP.</text>
</comment>
<dbReference type="Gene3D" id="3.60.15.10">
    <property type="entry name" value="Ribonuclease Z/Hydroxyacylglutathione hydrolase-like"/>
    <property type="match status" value="1"/>
</dbReference>
<accession>A0A9J6ZJE9</accession>
<evidence type="ECO:0000256" key="6">
    <source>
        <dbReference type="ARBA" id="ARBA00034221"/>
    </source>
</evidence>
<dbReference type="SMART" id="SM00849">
    <property type="entry name" value="Lactamase_B"/>
    <property type="match status" value="1"/>
</dbReference>
<comment type="catalytic activity">
    <reaction evidence="6">
        <text>3',5'-cyclic CMP + H2O = CMP + H(+)</text>
        <dbReference type="Rhea" id="RHEA:72675"/>
        <dbReference type="ChEBI" id="CHEBI:15377"/>
        <dbReference type="ChEBI" id="CHEBI:15378"/>
        <dbReference type="ChEBI" id="CHEBI:58003"/>
        <dbReference type="ChEBI" id="CHEBI:60377"/>
    </reaction>
    <physiologicalReaction direction="left-to-right" evidence="6">
        <dbReference type="Rhea" id="RHEA:72676"/>
    </physiologicalReaction>
</comment>
<name>A0A9J6ZJE9_9BACL</name>
<comment type="catalytic activity">
    <reaction evidence="8">
        <text>3',5'-cyclic UMP + H2O = UMP + H(+)</text>
        <dbReference type="Rhea" id="RHEA:70575"/>
        <dbReference type="ChEBI" id="CHEBI:15377"/>
        <dbReference type="ChEBI" id="CHEBI:15378"/>
        <dbReference type="ChEBI" id="CHEBI:57865"/>
        <dbReference type="ChEBI" id="CHEBI:184387"/>
    </reaction>
    <physiologicalReaction direction="left-to-right" evidence="8">
        <dbReference type="Rhea" id="RHEA:70576"/>
    </physiologicalReaction>
</comment>
<comment type="cofactor">
    <cofactor evidence="1">
        <name>Zn(2+)</name>
        <dbReference type="ChEBI" id="CHEBI:29105"/>
    </cofactor>
</comment>
<dbReference type="AlphaFoldDB" id="A0A9J6ZJE9"/>
<keyword evidence="4" id="KW-0378">Hydrolase</keyword>
<dbReference type="Pfam" id="PF00753">
    <property type="entry name" value="Lactamase_B"/>
    <property type="match status" value="1"/>
</dbReference>
<evidence type="ECO:0000256" key="8">
    <source>
        <dbReference type="ARBA" id="ARBA00048505"/>
    </source>
</evidence>
<feature type="domain" description="Metallo-beta-lactamase" evidence="9">
    <location>
        <begin position="33"/>
        <end position="217"/>
    </location>
</feature>
<sequence length="236" mass="27504">MELELYAVKFGESLFHLRNIYRDTNNSEELVKISWSYYIAKHNNKTIFIDTGFREENVAKQWGITFTDVEFELESIINNLSVVDTVIITHSHFDHIENLDLFNNPEIIISKNEYDIALQQCSQSIKEKLLQCNIVTVENEYVYNDLFRFKVIGGHSNGSSVVYFESNNNKYIITGDECYWCDNMLSNRPIGIYSSTENNERFLNDTHSSGLIPLPFHDLKIFEQYSAISKNIVRIL</sequence>
<evidence type="ECO:0000256" key="4">
    <source>
        <dbReference type="ARBA" id="ARBA00022801"/>
    </source>
</evidence>
<evidence type="ECO:0000256" key="7">
    <source>
        <dbReference type="ARBA" id="ARBA00034301"/>
    </source>
</evidence>
<protein>
    <submittedName>
        <fullName evidence="10">MBL fold metallo-hydrolase</fullName>
    </submittedName>
</protein>
<keyword evidence="5" id="KW-0862">Zinc</keyword>
<evidence type="ECO:0000259" key="9">
    <source>
        <dbReference type="SMART" id="SM00849"/>
    </source>
</evidence>
<evidence type="ECO:0000256" key="2">
    <source>
        <dbReference type="ARBA" id="ARBA00007749"/>
    </source>
</evidence>
<dbReference type="PANTHER" id="PTHR42978">
    <property type="entry name" value="QUORUM-QUENCHING LACTONASE YTNP-RELATED-RELATED"/>
    <property type="match status" value="1"/>
</dbReference>
<dbReference type="GO" id="GO:0046872">
    <property type="term" value="F:metal ion binding"/>
    <property type="evidence" value="ECO:0007669"/>
    <property type="project" value="UniProtKB-KW"/>
</dbReference>
<dbReference type="InterPro" id="IPR001279">
    <property type="entry name" value="Metallo-B-lactamas"/>
</dbReference>
<dbReference type="SUPFAM" id="SSF56281">
    <property type="entry name" value="Metallo-hydrolase/oxidoreductase"/>
    <property type="match status" value="1"/>
</dbReference>
<dbReference type="InterPro" id="IPR036866">
    <property type="entry name" value="RibonucZ/Hydroxyglut_hydro"/>
</dbReference>
<evidence type="ECO:0000256" key="3">
    <source>
        <dbReference type="ARBA" id="ARBA00022723"/>
    </source>
</evidence>